<dbReference type="PROSITE" id="PS50005">
    <property type="entry name" value="TPR"/>
    <property type="match status" value="2"/>
</dbReference>
<accession>A0A956SDK8</accession>
<dbReference type="Pfam" id="PF01471">
    <property type="entry name" value="PG_binding_1"/>
    <property type="match status" value="1"/>
</dbReference>
<gene>
    <name evidence="4" type="ORF">KDA27_01270</name>
</gene>
<dbReference type="InterPro" id="IPR036365">
    <property type="entry name" value="PGBD-like_sf"/>
</dbReference>
<dbReference type="PROSITE" id="PS51257">
    <property type="entry name" value="PROKAR_LIPOPROTEIN"/>
    <property type="match status" value="1"/>
</dbReference>
<dbReference type="InterPro" id="IPR002477">
    <property type="entry name" value="Peptidoglycan-bd-like"/>
</dbReference>
<dbReference type="Proteomes" id="UP000739538">
    <property type="component" value="Unassembled WGS sequence"/>
</dbReference>
<dbReference type="Gene3D" id="1.10.101.10">
    <property type="entry name" value="PGBD-like superfamily/PGBD"/>
    <property type="match status" value="1"/>
</dbReference>
<name>A0A956SDK8_UNCEI</name>
<sequence>MTQLDLRIRPLGLVASVMLVLSGCASNRVTPSNWAGQLPELERAAARSPQDVDAWTQYGIAADLAGETEVAIDALGHAIELSPGSPEAGLPLARLLIDAGRLDRAEATMASLEPRNEADAELLRSARMRLDRARLVEQMRELARREASLDGRLPEGESIGVLDFQVAGASSVDASNEAGEGASNADASNETVGGASRVDASNGAVGGESRRASNEPDDGGSGSVSTLGTSRYVGLGKALTAVVTTELSRLRDVRVLERQNLQVLVDELDLVESQRARKPEQPSLDPVESLRGVQQRLALLRPDPSAAPFYQAEIDGRPGPGTESAVRSFQAHRGLSPDGIPGPRTQSELEDAIAQLYQSPSSSPLREPALRSAPRAGRLLGARHLLGGELAVVGDRDIEVRSRTLDARDGALVSEADLTVALDEFHRVPGRIVLTAADDLSIPLDDSERRRLEDLPPVTRSLSAFLAFGRGLEYEDRGLWREAASEYENAVRLAPEFDLARERVEVVRIGSASFEQSLQRTVRSVNATVRASSRAVEEALGAVGTGTKEGSSRDDGEDGSRAVQTDGSLPVGTVVVNGQIPVGR</sequence>
<dbReference type="InterPro" id="IPR036366">
    <property type="entry name" value="PGBDSf"/>
</dbReference>
<dbReference type="InterPro" id="IPR011990">
    <property type="entry name" value="TPR-like_helical_dom_sf"/>
</dbReference>
<evidence type="ECO:0000256" key="2">
    <source>
        <dbReference type="SAM" id="MobiDB-lite"/>
    </source>
</evidence>
<dbReference type="AlphaFoldDB" id="A0A956SDK8"/>
<reference evidence="4" key="1">
    <citation type="submission" date="2020-04" db="EMBL/GenBank/DDBJ databases">
        <authorList>
            <person name="Zhang T."/>
        </authorList>
    </citation>
    <scope>NUCLEOTIDE SEQUENCE</scope>
    <source>
        <strain evidence="4">HKST-UBA02</strain>
    </source>
</reference>
<evidence type="ECO:0000256" key="1">
    <source>
        <dbReference type="PROSITE-ProRule" id="PRU00339"/>
    </source>
</evidence>
<dbReference type="SUPFAM" id="SSF47090">
    <property type="entry name" value="PGBD-like"/>
    <property type="match status" value="1"/>
</dbReference>
<keyword evidence="1" id="KW-0802">TPR repeat</keyword>
<feature type="region of interest" description="Disordered" evidence="2">
    <location>
        <begin position="540"/>
        <end position="570"/>
    </location>
</feature>
<evidence type="ECO:0000313" key="4">
    <source>
        <dbReference type="EMBL" id="MCA9754403.1"/>
    </source>
</evidence>
<dbReference type="Pfam" id="PF14559">
    <property type="entry name" value="TPR_19"/>
    <property type="match status" value="1"/>
</dbReference>
<dbReference type="Gene3D" id="1.25.40.10">
    <property type="entry name" value="Tetratricopeptide repeat domain"/>
    <property type="match status" value="1"/>
</dbReference>
<dbReference type="SUPFAM" id="SSF48452">
    <property type="entry name" value="TPR-like"/>
    <property type="match status" value="1"/>
</dbReference>
<dbReference type="EMBL" id="JAGQHS010000003">
    <property type="protein sequence ID" value="MCA9754403.1"/>
    <property type="molecule type" value="Genomic_DNA"/>
</dbReference>
<feature type="repeat" description="TPR" evidence="1">
    <location>
        <begin position="464"/>
        <end position="497"/>
    </location>
</feature>
<feature type="repeat" description="TPR" evidence="1">
    <location>
        <begin position="52"/>
        <end position="85"/>
    </location>
</feature>
<organism evidence="4 5">
    <name type="scientific">Eiseniibacteriota bacterium</name>
    <dbReference type="NCBI Taxonomy" id="2212470"/>
    <lineage>
        <taxon>Bacteria</taxon>
        <taxon>Candidatus Eiseniibacteriota</taxon>
    </lineage>
</organism>
<reference evidence="4" key="2">
    <citation type="journal article" date="2021" name="Microbiome">
        <title>Successional dynamics and alternative stable states in a saline activated sludge microbial community over 9 years.</title>
        <authorList>
            <person name="Wang Y."/>
            <person name="Ye J."/>
            <person name="Ju F."/>
            <person name="Liu L."/>
            <person name="Boyd J.A."/>
            <person name="Deng Y."/>
            <person name="Parks D.H."/>
            <person name="Jiang X."/>
            <person name="Yin X."/>
            <person name="Woodcroft B.J."/>
            <person name="Tyson G.W."/>
            <person name="Hugenholtz P."/>
            <person name="Polz M.F."/>
            <person name="Zhang T."/>
        </authorList>
    </citation>
    <scope>NUCLEOTIDE SEQUENCE</scope>
    <source>
        <strain evidence="4">HKST-UBA02</strain>
    </source>
</reference>
<feature type="region of interest" description="Disordered" evidence="2">
    <location>
        <begin position="173"/>
        <end position="226"/>
    </location>
</feature>
<feature type="domain" description="Peptidoglycan binding-like" evidence="3">
    <location>
        <begin position="294"/>
        <end position="346"/>
    </location>
</feature>
<proteinExistence type="predicted"/>
<feature type="compositionally biased region" description="Basic and acidic residues" evidence="2">
    <location>
        <begin position="550"/>
        <end position="560"/>
    </location>
</feature>
<evidence type="ECO:0000259" key="3">
    <source>
        <dbReference type="Pfam" id="PF01471"/>
    </source>
</evidence>
<dbReference type="InterPro" id="IPR019734">
    <property type="entry name" value="TPR_rpt"/>
</dbReference>
<protein>
    <submittedName>
        <fullName evidence="4">Peptidoglycan-binding protein</fullName>
    </submittedName>
</protein>
<comment type="caution">
    <text evidence="4">The sequence shown here is derived from an EMBL/GenBank/DDBJ whole genome shotgun (WGS) entry which is preliminary data.</text>
</comment>
<evidence type="ECO:0000313" key="5">
    <source>
        <dbReference type="Proteomes" id="UP000739538"/>
    </source>
</evidence>